<dbReference type="Gene3D" id="3.90.550.10">
    <property type="entry name" value="Spore Coat Polysaccharide Biosynthesis Protein SpsA, Chain A"/>
    <property type="match status" value="1"/>
</dbReference>
<protein>
    <recommendedName>
        <fullName evidence="1">Glycosyltransferase 2-like domain-containing protein</fullName>
    </recommendedName>
</protein>
<evidence type="ECO:0000259" key="1">
    <source>
        <dbReference type="Pfam" id="PF00535"/>
    </source>
</evidence>
<dbReference type="InterPro" id="IPR029044">
    <property type="entry name" value="Nucleotide-diphossugar_trans"/>
</dbReference>
<dbReference type="PANTHER" id="PTHR43179:SF7">
    <property type="entry name" value="RHAMNOSYLTRANSFERASE WBBL"/>
    <property type="match status" value="1"/>
</dbReference>
<proteinExistence type="predicted"/>
<name>A0A6J4PMC7_9BACT</name>
<dbReference type="Pfam" id="PF00535">
    <property type="entry name" value="Glycos_transf_2"/>
    <property type="match status" value="1"/>
</dbReference>
<dbReference type="PANTHER" id="PTHR43179">
    <property type="entry name" value="RHAMNOSYLTRANSFERASE WBBL"/>
    <property type="match status" value="1"/>
</dbReference>
<dbReference type="SUPFAM" id="SSF53448">
    <property type="entry name" value="Nucleotide-diphospho-sugar transferases"/>
    <property type="match status" value="1"/>
</dbReference>
<dbReference type="CDD" id="cd04186">
    <property type="entry name" value="GT_2_like_c"/>
    <property type="match status" value="1"/>
</dbReference>
<accession>A0A6J4PMC7</accession>
<gene>
    <name evidence="2" type="ORF">AVDCRST_MAG64-2650</name>
</gene>
<reference evidence="2" key="1">
    <citation type="submission" date="2020-02" db="EMBL/GenBank/DDBJ databases">
        <authorList>
            <person name="Meier V. D."/>
        </authorList>
    </citation>
    <scope>NUCLEOTIDE SEQUENCE</scope>
    <source>
        <strain evidence="2">AVDCRST_MAG64</strain>
    </source>
</reference>
<dbReference type="InterPro" id="IPR001173">
    <property type="entry name" value="Glyco_trans_2-like"/>
</dbReference>
<dbReference type="AlphaFoldDB" id="A0A6J4PMC7"/>
<feature type="domain" description="Glycosyltransferase 2-like" evidence="1">
    <location>
        <begin position="2"/>
        <end position="159"/>
    </location>
</feature>
<sequence length="315" mass="35613">MCIVNWNGRDMLRDLLASLRTSDPELTLQIIVVDNASADDSLAGAEDALPGVEVVRNDRNLGFATANNQCAARAGGRYLLFLNNDTLARPGAITALVRFLDAHPHYAAAGPKLVGSDGQPQHTGRRLPTFRVILHQRLFVFSNWLRVFAGHYRRYRYGAFDPETEADLPQLAAAALLVRREVFEQAGRWDEGYRFGVEDVDLCLRLSRLGPIRYLPHAAITHFGRITTQANYGFTYAAYECGYARYLRKHHRSRLAAPLYKLLVTLDTPLRLGFLAVQLLGYKLIGRKDAADRTRRRLSAAGEFYFRRLTTFWRA</sequence>
<dbReference type="EMBL" id="CADCUQ010000595">
    <property type="protein sequence ID" value="CAA9416843.1"/>
    <property type="molecule type" value="Genomic_DNA"/>
</dbReference>
<organism evidence="2">
    <name type="scientific">uncultured Phycisphaerae bacterium</name>
    <dbReference type="NCBI Taxonomy" id="904963"/>
    <lineage>
        <taxon>Bacteria</taxon>
        <taxon>Pseudomonadati</taxon>
        <taxon>Planctomycetota</taxon>
        <taxon>Phycisphaerae</taxon>
        <taxon>environmental samples</taxon>
    </lineage>
</organism>
<evidence type="ECO:0000313" key="2">
    <source>
        <dbReference type="EMBL" id="CAA9416843.1"/>
    </source>
</evidence>